<dbReference type="Gene3D" id="1.20.1250.20">
    <property type="entry name" value="MFS general substrate transporter like domains"/>
    <property type="match status" value="2"/>
</dbReference>
<feature type="transmembrane region" description="Helical" evidence="4">
    <location>
        <begin position="173"/>
        <end position="194"/>
    </location>
</feature>
<keyword evidence="2 4" id="KW-1133">Transmembrane helix</keyword>
<dbReference type="InterPro" id="IPR020846">
    <property type="entry name" value="MFS_dom"/>
</dbReference>
<feature type="transmembrane region" description="Helical" evidence="4">
    <location>
        <begin position="348"/>
        <end position="376"/>
    </location>
</feature>
<keyword evidence="3 4" id="KW-0472">Membrane</keyword>
<reference evidence="6 7" key="1">
    <citation type="submission" date="2021-11" db="EMBL/GenBank/DDBJ databases">
        <authorList>
            <person name="Lee D.-H."/>
            <person name="Kim S.-B."/>
        </authorList>
    </citation>
    <scope>NUCLEOTIDE SEQUENCE [LARGE SCALE GENOMIC DNA]</scope>
    <source>
        <strain evidence="6 7">KCTC 52223</strain>
    </source>
</reference>
<dbReference type="SUPFAM" id="SSF103473">
    <property type="entry name" value="MFS general substrate transporter"/>
    <property type="match status" value="1"/>
</dbReference>
<dbReference type="EMBL" id="JAJISD010000001">
    <property type="protein sequence ID" value="MCC8427704.1"/>
    <property type="molecule type" value="Genomic_DNA"/>
</dbReference>
<keyword evidence="1 4" id="KW-0812">Transmembrane</keyword>
<gene>
    <name evidence="6" type="ORF">LJ725_01920</name>
</gene>
<protein>
    <submittedName>
        <fullName evidence="6">MFS transporter</fullName>
    </submittedName>
</protein>
<comment type="caution">
    <text evidence="6">The sequence shown here is derived from an EMBL/GenBank/DDBJ whole genome shotgun (WGS) entry which is preliminary data.</text>
</comment>
<feature type="transmembrane region" description="Helical" evidence="4">
    <location>
        <begin position="226"/>
        <end position="250"/>
    </location>
</feature>
<evidence type="ECO:0000256" key="1">
    <source>
        <dbReference type="ARBA" id="ARBA00022692"/>
    </source>
</evidence>
<feature type="transmembrane region" description="Helical" evidence="4">
    <location>
        <begin position="314"/>
        <end position="336"/>
    </location>
</feature>
<dbReference type="Proteomes" id="UP001198862">
    <property type="component" value="Unassembled WGS sequence"/>
</dbReference>
<dbReference type="PROSITE" id="PS50850">
    <property type="entry name" value="MFS"/>
    <property type="match status" value="1"/>
</dbReference>
<organism evidence="6 7">
    <name type="scientific">Reyranella aquatilis</name>
    <dbReference type="NCBI Taxonomy" id="2035356"/>
    <lineage>
        <taxon>Bacteria</taxon>
        <taxon>Pseudomonadati</taxon>
        <taxon>Pseudomonadota</taxon>
        <taxon>Alphaproteobacteria</taxon>
        <taxon>Hyphomicrobiales</taxon>
        <taxon>Reyranellaceae</taxon>
        <taxon>Reyranella</taxon>
    </lineage>
</organism>
<feature type="transmembrane region" description="Helical" evidence="4">
    <location>
        <begin position="290"/>
        <end position="308"/>
    </location>
</feature>
<evidence type="ECO:0000256" key="3">
    <source>
        <dbReference type="ARBA" id="ARBA00023136"/>
    </source>
</evidence>
<evidence type="ECO:0000256" key="4">
    <source>
        <dbReference type="SAM" id="Phobius"/>
    </source>
</evidence>
<evidence type="ECO:0000313" key="7">
    <source>
        <dbReference type="Proteomes" id="UP001198862"/>
    </source>
</evidence>
<feature type="transmembrane region" description="Helical" evidence="4">
    <location>
        <begin position="256"/>
        <end position="278"/>
    </location>
</feature>
<evidence type="ECO:0000313" key="6">
    <source>
        <dbReference type="EMBL" id="MCC8427704.1"/>
    </source>
</evidence>
<feature type="transmembrane region" description="Helical" evidence="4">
    <location>
        <begin position="382"/>
        <end position="400"/>
    </location>
</feature>
<sequence length="410" mass="42439">MSPGAVPETETPRPGLRQALVPVVAMLGTQVLVSLAVLSLSVLMPAVAKDLGIAPKLVGAFTAVTYAIASGVALWSAAPISRLGAVRVCQFAMLAAAAGLALNATAFVAATILAVAFIGFAQGPINPASAHILSQRVPRAWFSLVFSVKQTGVPLGFAAAGVILPLLLPALGWRGASLAAAALMVVGAGILELLRARLDASVAPSGPSQGIWSSIVYVMRHPEMRVLGWSALLYVVAQHTFTFFLVTYLYEHCRLSIAEAGFLLFLAQIGGTVQRLILGALGDRFPRMMLLGWTGVGIALGAVATGLVSANTPYWLIGLIVFAYGTVVISWNGVSIAEFAALAPPGQVAAVAAVQTALAFSGAVVGPPLFGLIAAIADYRSAFFLVAACVLFAAVWQILVSARLRRTRSA</sequence>
<dbReference type="Pfam" id="PF07690">
    <property type="entry name" value="MFS_1"/>
    <property type="match status" value="1"/>
</dbReference>
<feature type="transmembrane region" description="Helical" evidence="4">
    <location>
        <begin position="57"/>
        <end position="78"/>
    </location>
</feature>
<dbReference type="InterPro" id="IPR011701">
    <property type="entry name" value="MFS"/>
</dbReference>
<keyword evidence="7" id="KW-1185">Reference proteome</keyword>
<feature type="transmembrane region" description="Helical" evidence="4">
    <location>
        <begin position="141"/>
        <end position="167"/>
    </location>
</feature>
<dbReference type="InterPro" id="IPR036259">
    <property type="entry name" value="MFS_trans_sf"/>
</dbReference>
<accession>A0ABS8KNS3</accession>
<feature type="transmembrane region" description="Helical" evidence="4">
    <location>
        <begin position="90"/>
        <end position="120"/>
    </location>
</feature>
<proteinExistence type="predicted"/>
<feature type="domain" description="Major facilitator superfamily (MFS) profile" evidence="5">
    <location>
        <begin position="20"/>
        <end position="405"/>
    </location>
</feature>
<name>A0ABS8KNS3_9HYPH</name>
<evidence type="ECO:0000256" key="2">
    <source>
        <dbReference type="ARBA" id="ARBA00022989"/>
    </source>
</evidence>
<feature type="transmembrane region" description="Helical" evidence="4">
    <location>
        <begin position="20"/>
        <end position="45"/>
    </location>
</feature>
<evidence type="ECO:0000259" key="5">
    <source>
        <dbReference type="PROSITE" id="PS50850"/>
    </source>
</evidence>
<dbReference type="PANTHER" id="PTHR23527:SF1">
    <property type="entry name" value="BLL3282 PROTEIN"/>
    <property type="match status" value="1"/>
</dbReference>
<dbReference type="PANTHER" id="PTHR23527">
    <property type="entry name" value="BLL3282 PROTEIN"/>
    <property type="match status" value="1"/>
</dbReference>
<dbReference type="InterPro" id="IPR052952">
    <property type="entry name" value="MFS-Transporter"/>
</dbReference>